<accession>A0A0M5HDY7</accession>
<dbReference type="RefSeq" id="NP_064375.1">
    <property type="nucleotide sequence ID" value="NM_019991.1"/>
</dbReference>
<comment type="subcellular location">
    <subcellularLocation>
        <location evidence="1 7">Secreted</location>
    </subcellularLocation>
</comment>
<dbReference type="SMR" id="A0A0M5HDY7"/>
<dbReference type="PANTHER" id="PTHR11417:SF12">
    <property type="entry name" value="PROLACTIN-2A1"/>
    <property type="match status" value="1"/>
</dbReference>
<evidence type="ECO:0000256" key="2">
    <source>
        <dbReference type="ARBA" id="ARBA00008474"/>
    </source>
</evidence>
<reference evidence="9" key="3">
    <citation type="journal article" date="2019" name="Gene Rep">
        <title>Eutherian third-party data gene collections.</title>
        <authorList>
            <person name="Premzl M."/>
        </authorList>
    </citation>
    <scope>NUCLEOTIDE SEQUENCE</scope>
</reference>
<dbReference type="AGR" id="MGI:1861446"/>
<dbReference type="PhylomeDB" id="A0A0M5HDY7"/>
<dbReference type="OrthoDB" id="9599049at2759"/>
<evidence type="ECO:0000256" key="5">
    <source>
        <dbReference type="ARBA" id="ARBA00023157"/>
    </source>
</evidence>
<dbReference type="GO" id="GO:0005615">
    <property type="term" value="C:extracellular space"/>
    <property type="evidence" value="ECO:0007669"/>
    <property type="project" value="UniProtKB-ARBA"/>
</dbReference>
<dbReference type="OMA" id="WREPLWH"/>
<evidence type="ECO:0000256" key="8">
    <source>
        <dbReference type="SAM" id="SignalP"/>
    </source>
</evidence>
<reference evidence="9" key="2">
    <citation type="journal article" date="2016" name="Data Brief">
        <title>Curated eutherian third party data gene data sets.</title>
        <authorList>
            <person name="Premzl M."/>
        </authorList>
    </citation>
    <scope>NUCLEOTIDE SEQUENCE</scope>
</reference>
<dbReference type="BioGRID-ORCS" id="56635">
    <property type="hits" value="1 hit in 75 CRISPR screens"/>
</dbReference>
<name>A0A0M5HDY7_MOUSE</name>
<feature type="signal peptide" evidence="8">
    <location>
        <begin position="1"/>
        <end position="28"/>
    </location>
</feature>
<feature type="chain" id="PRO_5015043300" evidence="8">
    <location>
        <begin position="29"/>
        <end position="228"/>
    </location>
</feature>
<sequence>MQLSVTHPCCRTLILLLVSNLLLWESEAVLPICSVRNGRCFGSFEELLERAVSLSEEISKKAFELFTAFDSQYAQSHQLIVKSLKKCHTSSLDLPKPGSQAMQTHPVTLLKLASKLLRAWQVPLNHLVNNLPSLKNVSPSILSKAKEIEEKSNGLLEGVKSILIQMQNGDTEDENYPGWSGLASLKSETEDIRLFAYYNMIRCEGRDTQKVETALKMVKCKISNENNC</sequence>
<dbReference type="Pfam" id="PF00103">
    <property type="entry name" value="Hormone_1"/>
    <property type="match status" value="1"/>
</dbReference>
<dbReference type="GO" id="GO:0046872">
    <property type="term" value="F:metal ion binding"/>
    <property type="evidence" value="ECO:0007669"/>
    <property type="project" value="UniProtKB-KW"/>
</dbReference>
<evidence type="ECO:0000256" key="1">
    <source>
        <dbReference type="ARBA" id="ARBA00004613"/>
    </source>
</evidence>
<keyword evidence="6" id="KW-0479">Metal-binding</keyword>
<gene>
    <name evidence="10" type="primary">Prl2a1</name>
    <name evidence="9" type="synonym">Ghd21</name>
</gene>
<keyword evidence="7" id="KW-0372">Hormone</keyword>
<dbReference type="MGI" id="MGI:1861446">
    <property type="gene designation" value="Prl2a1"/>
</dbReference>
<dbReference type="PRINTS" id="PR00836">
    <property type="entry name" value="SOMATOTROPIN"/>
</dbReference>
<dbReference type="SUPFAM" id="SSF47266">
    <property type="entry name" value="4-helical cytokines"/>
    <property type="match status" value="1"/>
</dbReference>
<dbReference type="InterPro" id="IPR009079">
    <property type="entry name" value="4_helix_cytokine-like_core"/>
</dbReference>
<evidence type="ECO:0000256" key="6">
    <source>
        <dbReference type="PIRSR" id="PIRSR601400-1"/>
    </source>
</evidence>
<keyword evidence="4 8" id="KW-0732">Signal</keyword>
<dbReference type="KEGG" id="mmu:56635"/>
<keyword evidence="5" id="KW-1015">Disulfide bond</keyword>
<dbReference type="PANTHER" id="PTHR11417">
    <property type="entry name" value="SOMATOTROPIN,PROLACTIN"/>
    <property type="match status" value="1"/>
</dbReference>
<dbReference type="VEuPathDB" id="HostDB:ENSMUSG00000022886"/>
<evidence type="ECO:0000256" key="7">
    <source>
        <dbReference type="RuleBase" id="RU003618"/>
    </source>
</evidence>
<comment type="similarity">
    <text evidence="2 7">Belongs to the somatotropin/prolactin family.</text>
</comment>
<dbReference type="FunFam" id="1.20.1250.10:FF:000047">
    <property type="entry name" value="Growth hormone d21"/>
    <property type="match status" value="1"/>
</dbReference>
<dbReference type="GeneID" id="56635"/>
<dbReference type="CDD" id="cd10288">
    <property type="entry name" value="prolactin_like"/>
    <property type="match status" value="1"/>
</dbReference>
<evidence type="ECO:0000313" key="9">
    <source>
        <dbReference type="EMBL" id="CDW51435.1"/>
    </source>
</evidence>
<evidence type="ECO:0000313" key="10">
    <source>
        <dbReference type="MGI" id="MGI:1861446"/>
    </source>
</evidence>
<dbReference type="CTD" id="56635"/>
<organism evidence="9">
    <name type="scientific">Mus musculus</name>
    <name type="common">Mouse</name>
    <dbReference type="NCBI Taxonomy" id="10090"/>
    <lineage>
        <taxon>Eukaryota</taxon>
        <taxon>Metazoa</taxon>
        <taxon>Chordata</taxon>
        <taxon>Craniata</taxon>
        <taxon>Vertebrata</taxon>
        <taxon>Euteleostomi</taxon>
        <taxon>Mammalia</taxon>
        <taxon>Eutheria</taxon>
        <taxon>Euarchontoglires</taxon>
        <taxon>Glires</taxon>
        <taxon>Rodentia</taxon>
        <taxon>Myomorpha</taxon>
        <taxon>Muroidea</taxon>
        <taxon>Muridae</taxon>
        <taxon>Murinae</taxon>
        <taxon>Mus</taxon>
        <taxon>Mus</taxon>
    </lineage>
</organism>
<proteinExistence type="evidence at transcript level"/>
<feature type="binding site" evidence="6">
    <location>
        <position position="212"/>
    </location>
    <ligand>
        <name>Zn(2+)</name>
        <dbReference type="ChEBI" id="CHEBI:29105"/>
    </ligand>
</feature>
<dbReference type="DNASU" id="56635"/>
<protein>
    <submittedName>
        <fullName evidence="9">Growth hormone d21</fullName>
    </submittedName>
</protein>
<evidence type="ECO:0000256" key="3">
    <source>
        <dbReference type="ARBA" id="ARBA00022525"/>
    </source>
</evidence>
<dbReference type="AlphaFoldDB" id="A0A0M5HDY7"/>
<dbReference type="Gene3D" id="1.20.1250.10">
    <property type="match status" value="1"/>
</dbReference>
<dbReference type="ExpressionAtlas" id="A0A0M5HDY7">
    <property type="expression patterns" value="baseline and differential"/>
</dbReference>
<keyword evidence="3" id="KW-0964">Secreted</keyword>
<dbReference type="GO" id="GO:0005179">
    <property type="term" value="F:hormone activity"/>
    <property type="evidence" value="ECO:0007669"/>
    <property type="project" value="UniProtKB-KW"/>
</dbReference>
<keyword evidence="6" id="KW-0862">Zinc</keyword>
<dbReference type="PROSITE" id="PS00266">
    <property type="entry name" value="SOMATOTROPIN_1"/>
    <property type="match status" value="1"/>
</dbReference>
<evidence type="ECO:0000256" key="4">
    <source>
        <dbReference type="ARBA" id="ARBA00022729"/>
    </source>
</evidence>
<dbReference type="InterPro" id="IPR018116">
    <property type="entry name" value="Somatotropin_CS"/>
</dbReference>
<reference evidence="9" key="1">
    <citation type="journal article" date="2015" name="Genom Data">
        <title>Third party data gene data set of eutherian growth hormone genes.</title>
        <authorList>
            <person name="Premzl M."/>
        </authorList>
    </citation>
    <scope>NUCLEOTIDE SEQUENCE</scope>
</reference>
<dbReference type="InterPro" id="IPR001400">
    <property type="entry name" value="Somatotropin/Prolactin"/>
</dbReference>
<dbReference type="EMBL" id="LM644188">
    <property type="protein sequence ID" value="CDW51435.1"/>
    <property type="molecule type" value="mRNA"/>
</dbReference>